<feature type="region of interest" description="Disordered" evidence="1">
    <location>
        <begin position="1"/>
        <end position="25"/>
    </location>
</feature>
<dbReference type="EMBL" id="CP115541">
    <property type="protein sequence ID" value="WNH54521.1"/>
    <property type="molecule type" value="Genomic_DNA"/>
</dbReference>
<keyword evidence="3" id="KW-1185">Reference proteome</keyword>
<evidence type="ECO:0000256" key="1">
    <source>
        <dbReference type="SAM" id="MobiDB-lite"/>
    </source>
</evidence>
<dbReference type="Proteomes" id="UP001302072">
    <property type="component" value="Chromosome"/>
</dbReference>
<evidence type="ECO:0000313" key="2">
    <source>
        <dbReference type="EMBL" id="WNH54521.1"/>
    </source>
</evidence>
<evidence type="ECO:0000313" key="3">
    <source>
        <dbReference type="Proteomes" id="UP001302072"/>
    </source>
</evidence>
<sequence length="321" mass="34469">MQINVIGSRLSAESSEAGLRTKSKYPHTEPKGFGLMSTSRTLAIVIAPLALAGWLAWRHISPPSPRPPLASGDTPITAQPASPGTAHTASATKSPSLYHQYRTLKQRAEAGDAVAQRLVAQVLIDCAHIYDHPLKFTPLELSDIPADSPESMSIDAHRALQQDCTQVEGGARVTLKDGEHWYRKAAENGDLAARAIVNMFRHPPFSADEARRFLDDVIASKDPVAVFAYGNVMGGPVTENLGEGYGPLVSGKASLAWMLAGCRMGMDCGPESPLATNHCLHHAVCGKGDYEQAMKSEIESEADREALDQQIEAVLAILETP</sequence>
<feature type="compositionally biased region" description="Polar residues" evidence="1">
    <location>
        <begin position="74"/>
        <end position="93"/>
    </location>
</feature>
<dbReference type="RefSeq" id="WP_311193612.1">
    <property type="nucleotide sequence ID" value="NZ_CP115541.1"/>
</dbReference>
<evidence type="ECO:0008006" key="4">
    <source>
        <dbReference type="Google" id="ProtNLM"/>
    </source>
</evidence>
<proteinExistence type="predicted"/>
<protein>
    <recommendedName>
        <fullName evidence="4">Secreted protein</fullName>
    </recommendedName>
</protein>
<accession>A0ABY9YUE7</accession>
<name>A0ABY9YUE7_9GAMM</name>
<feature type="region of interest" description="Disordered" evidence="1">
    <location>
        <begin position="65"/>
        <end position="93"/>
    </location>
</feature>
<organism evidence="2 3">
    <name type="scientific">Stenotrophomonas oahuensis</name>
    <dbReference type="NCBI Taxonomy" id="3003271"/>
    <lineage>
        <taxon>Bacteria</taxon>
        <taxon>Pseudomonadati</taxon>
        <taxon>Pseudomonadota</taxon>
        <taxon>Gammaproteobacteria</taxon>
        <taxon>Lysobacterales</taxon>
        <taxon>Lysobacteraceae</taxon>
        <taxon>Stenotrophomonas</taxon>
    </lineage>
</organism>
<gene>
    <name evidence="2" type="ORF">PDM29_09680</name>
</gene>
<reference evidence="2 3" key="1">
    <citation type="submission" date="2022-12" db="EMBL/GenBank/DDBJ databases">
        <title>Two new species, Stenotrophomonas aracearum and Stenotrophomonas oahuensis, isolated from Anthurium (Araceae family) in Hawaii.</title>
        <authorList>
            <person name="Chunag S.C."/>
            <person name="Dobhal S."/>
            <person name="Alvarez A."/>
            <person name="Arif M."/>
        </authorList>
    </citation>
    <scope>NUCLEOTIDE SEQUENCE [LARGE SCALE GENOMIC DNA]</scope>
    <source>
        <strain evidence="2 3">A5586</strain>
    </source>
</reference>